<protein>
    <recommendedName>
        <fullName evidence="3">asparagine synthase (glutamine-hydrolyzing)</fullName>
        <ecNumber evidence="3">6.3.5.4</ecNumber>
    </recommendedName>
</protein>
<keyword evidence="4" id="KW-0547">Nucleotide-binding</keyword>
<evidence type="ECO:0000256" key="2">
    <source>
        <dbReference type="ARBA" id="ARBA00005752"/>
    </source>
</evidence>
<evidence type="ECO:0000256" key="5">
    <source>
        <dbReference type="ARBA" id="ARBA00022840"/>
    </source>
</evidence>
<organism evidence="9 10">
    <name type="scientific">Prosthecobacter algae</name>
    <dbReference type="NCBI Taxonomy" id="1144682"/>
    <lineage>
        <taxon>Bacteria</taxon>
        <taxon>Pseudomonadati</taxon>
        <taxon>Verrucomicrobiota</taxon>
        <taxon>Verrucomicrobiia</taxon>
        <taxon>Verrucomicrobiales</taxon>
        <taxon>Verrucomicrobiaceae</taxon>
        <taxon>Prosthecobacter</taxon>
    </lineage>
</organism>
<dbReference type="Pfam" id="PF13537">
    <property type="entry name" value="GATase_7"/>
    <property type="match status" value="1"/>
</dbReference>
<dbReference type="CDD" id="cd01991">
    <property type="entry name" value="Asn_synthase_B_C"/>
    <property type="match status" value="1"/>
</dbReference>
<dbReference type="PANTHER" id="PTHR43284:SF1">
    <property type="entry name" value="ASPARAGINE SYNTHETASE"/>
    <property type="match status" value="1"/>
</dbReference>
<dbReference type="InterPro" id="IPR017932">
    <property type="entry name" value="GATase_2_dom"/>
</dbReference>
<dbReference type="SUPFAM" id="SSF52402">
    <property type="entry name" value="Adenine nucleotide alpha hydrolases-like"/>
    <property type="match status" value="1"/>
</dbReference>
<accession>A0ABP9P7R9</accession>
<evidence type="ECO:0000256" key="3">
    <source>
        <dbReference type="ARBA" id="ARBA00012737"/>
    </source>
</evidence>
<dbReference type="SUPFAM" id="SSF56235">
    <property type="entry name" value="N-terminal nucleophile aminohydrolases (Ntn hydrolases)"/>
    <property type="match status" value="1"/>
</dbReference>
<evidence type="ECO:0000256" key="6">
    <source>
        <dbReference type="ARBA" id="ARBA00022962"/>
    </source>
</evidence>
<dbReference type="Gene3D" id="3.60.20.10">
    <property type="entry name" value="Glutamine Phosphoribosylpyrophosphate, subunit 1, domain 1"/>
    <property type="match status" value="1"/>
</dbReference>
<dbReference type="PANTHER" id="PTHR43284">
    <property type="entry name" value="ASPARAGINE SYNTHETASE (GLUTAMINE-HYDROLYZING)"/>
    <property type="match status" value="1"/>
</dbReference>
<dbReference type="PIRSF" id="PIRSF001589">
    <property type="entry name" value="Asn_synthetase_glu-h"/>
    <property type="match status" value="1"/>
</dbReference>
<keyword evidence="5" id="KW-0067">ATP-binding</keyword>
<dbReference type="InterPro" id="IPR006426">
    <property type="entry name" value="Asn_synth_AEB"/>
</dbReference>
<gene>
    <name evidence="9" type="primary">asnB_2</name>
    <name evidence="9" type="ORF">GCM10023213_26270</name>
</gene>
<keyword evidence="6" id="KW-0315">Glutamine amidotransferase</keyword>
<dbReference type="InterPro" id="IPR029055">
    <property type="entry name" value="Ntn_hydrolases_N"/>
</dbReference>
<comment type="similarity">
    <text evidence="2">Belongs to the asparagine synthetase family.</text>
</comment>
<evidence type="ECO:0000256" key="4">
    <source>
        <dbReference type="ARBA" id="ARBA00022741"/>
    </source>
</evidence>
<name>A0ABP9P7R9_9BACT</name>
<comment type="catalytic activity">
    <reaction evidence="7">
        <text>L-aspartate + L-glutamine + ATP + H2O = L-asparagine + L-glutamate + AMP + diphosphate + H(+)</text>
        <dbReference type="Rhea" id="RHEA:12228"/>
        <dbReference type="ChEBI" id="CHEBI:15377"/>
        <dbReference type="ChEBI" id="CHEBI:15378"/>
        <dbReference type="ChEBI" id="CHEBI:29985"/>
        <dbReference type="ChEBI" id="CHEBI:29991"/>
        <dbReference type="ChEBI" id="CHEBI:30616"/>
        <dbReference type="ChEBI" id="CHEBI:33019"/>
        <dbReference type="ChEBI" id="CHEBI:58048"/>
        <dbReference type="ChEBI" id="CHEBI:58359"/>
        <dbReference type="ChEBI" id="CHEBI:456215"/>
        <dbReference type="EC" id="6.3.5.4"/>
    </reaction>
</comment>
<reference evidence="10" key="1">
    <citation type="journal article" date="2019" name="Int. J. Syst. Evol. Microbiol.">
        <title>The Global Catalogue of Microorganisms (GCM) 10K type strain sequencing project: providing services to taxonomists for standard genome sequencing and annotation.</title>
        <authorList>
            <consortium name="The Broad Institute Genomics Platform"/>
            <consortium name="The Broad Institute Genome Sequencing Center for Infectious Disease"/>
            <person name="Wu L."/>
            <person name="Ma J."/>
        </authorList>
    </citation>
    <scope>NUCLEOTIDE SEQUENCE [LARGE SCALE GENOMIC DNA]</scope>
    <source>
        <strain evidence="10">JCM 18053</strain>
    </source>
</reference>
<dbReference type="EC" id="6.3.5.4" evidence="3"/>
<dbReference type="NCBIfam" id="TIGR01536">
    <property type="entry name" value="asn_synth_AEB"/>
    <property type="match status" value="1"/>
</dbReference>
<evidence type="ECO:0000256" key="7">
    <source>
        <dbReference type="ARBA" id="ARBA00048741"/>
    </source>
</evidence>
<keyword evidence="10" id="KW-1185">Reference proteome</keyword>
<dbReference type="Pfam" id="PF00733">
    <property type="entry name" value="Asn_synthase"/>
    <property type="match status" value="1"/>
</dbReference>
<dbReference type="CDD" id="cd00712">
    <property type="entry name" value="AsnB"/>
    <property type="match status" value="1"/>
</dbReference>
<dbReference type="InterPro" id="IPR033738">
    <property type="entry name" value="AsnB_N"/>
</dbReference>
<dbReference type="EMBL" id="BAABIA010000005">
    <property type="protein sequence ID" value="GAA5141691.1"/>
    <property type="molecule type" value="Genomic_DNA"/>
</dbReference>
<dbReference type="RefSeq" id="WP_345736829.1">
    <property type="nucleotide sequence ID" value="NZ_BAABIA010000005.1"/>
</dbReference>
<evidence type="ECO:0000313" key="10">
    <source>
        <dbReference type="Proteomes" id="UP001499852"/>
    </source>
</evidence>
<evidence type="ECO:0000256" key="1">
    <source>
        <dbReference type="ARBA" id="ARBA00005187"/>
    </source>
</evidence>
<dbReference type="InterPro" id="IPR051786">
    <property type="entry name" value="ASN_synthetase/amidase"/>
</dbReference>
<evidence type="ECO:0000259" key="8">
    <source>
        <dbReference type="PROSITE" id="PS51278"/>
    </source>
</evidence>
<dbReference type="Gene3D" id="3.40.50.620">
    <property type="entry name" value="HUPs"/>
    <property type="match status" value="2"/>
</dbReference>
<comment type="caution">
    <text evidence="9">The sequence shown here is derived from an EMBL/GenBank/DDBJ whole genome shotgun (WGS) entry which is preliminary data.</text>
</comment>
<dbReference type="InterPro" id="IPR014729">
    <property type="entry name" value="Rossmann-like_a/b/a_fold"/>
</dbReference>
<dbReference type="PROSITE" id="PS51278">
    <property type="entry name" value="GATASE_TYPE_2"/>
    <property type="match status" value="1"/>
</dbReference>
<dbReference type="Proteomes" id="UP001499852">
    <property type="component" value="Unassembled WGS sequence"/>
</dbReference>
<comment type="pathway">
    <text evidence="1">Amino-acid biosynthesis; L-asparagine biosynthesis; L-asparagine from L-aspartate (L-Gln route): step 1/1.</text>
</comment>
<dbReference type="InterPro" id="IPR001962">
    <property type="entry name" value="Asn_synthase"/>
</dbReference>
<evidence type="ECO:0000313" key="9">
    <source>
        <dbReference type="EMBL" id="GAA5141691.1"/>
    </source>
</evidence>
<feature type="domain" description="Glutamine amidotransferase type-2" evidence="8">
    <location>
        <begin position="2"/>
        <end position="213"/>
    </location>
</feature>
<sequence length="661" mass="74077">MCGIAGVMDLVGRRSVPHEIIERMSLALYHRGPDEEGFFIRPGLAMASRRLSIVGLADGQQPMHNEDKNVSVVFNGELFDHVEKRVELAARGHTLVTHCDTEIIPHMWEESAEGMFERLRGQFAIALWDERQQKLTLGRDRFGISPLYWTRQGDWLLFASEIKSLLASGMVPAIPDRRGIDHVFTFSALPGPITCFEGIQMLPPAHFLEVLPGHSHGSPSIRERRYWDMDFPDAGQENPETNAKTLVDEFEHVMLDAVGKRLRADVPVGSYLSGGVDSSMILALACHLRGKSISTYTVRVNDPKLDELDAASMVAKFIGAPPPVVQEFTHEDAISTYPKLIAAAEAPVIDTSCASLLQLAQKVHECGQKVVLTGEGADEWLVGYPWYKAAKIIGFLDAIPGLRISDKARRAFLRFSDVPQYPPSFRARTEANVGGPNAWIDSYGLLGLAKLRFYSDSMHTVRESTDPWSTLGMNLDRAKKWHPLNRGIWVAGRVTLAGHLLQAKGDRVAMHSSVEVRYPFLDEAVFDFCAKLHPDWKLRGFRDKHLLRLLAERWLPPSIYKRGKVIFRAPLDSFHLEPEPPYIRQLLSEDSLKRTGYFDAATVQHWRKTYSTLRATSLPRLSIEMGLAAVVATQLWHHQYIDGSLCDLPSQARTGPLVTIP</sequence>
<proteinExistence type="inferred from homology"/>